<organism evidence="1 2">
    <name type="scientific">Paraburkholderia bannensis</name>
    <dbReference type="NCBI Taxonomy" id="765414"/>
    <lineage>
        <taxon>Bacteria</taxon>
        <taxon>Pseudomonadati</taxon>
        <taxon>Pseudomonadota</taxon>
        <taxon>Betaproteobacteria</taxon>
        <taxon>Burkholderiales</taxon>
        <taxon>Burkholderiaceae</taxon>
        <taxon>Paraburkholderia</taxon>
    </lineage>
</organism>
<dbReference type="Proteomes" id="UP000571554">
    <property type="component" value="Unassembled WGS sequence"/>
</dbReference>
<gene>
    <name evidence="1" type="ORF">F4827_006374</name>
</gene>
<evidence type="ECO:0000313" key="1">
    <source>
        <dbReference type="EMBL" id="MBB6106499.1"/>
    </source>
</evidence>
<protein>
    <submittedName>
        <fullName evidence="1">Uncharacterized protein</fullName>
    </submittedName>
</protein>
<evidence type="ECO:0000313" key="2">
    <source>
        <dbReference type="Proteomes" id="UP000571554"/>
    </source>
</evidence>
<accession>A0A7W9WW65</accession>
<keyword evidence="2" id="KW-1185">Reference proteome</keyword>
<proteinExistence type="predicted"/>
<dbReference type="AlphaFoldDB" id="A0A7W9WW65"/>
<comment type="caution">
    <text evidence="1">The sequence shown here is derived from an EMBL/GenBank/DDBJ whole genome shotgun (WGS) entry which is preliminary data.</text>
</comment>
<sequence length="300" mass="33900">MSTIHEETTAIDGAASGKIELAASEAAIPALAAAVPASGATAPAGDAPLTTDGADDRDLESELQQMENDATTLHREGMITESEAEEKREQVARTRKLFRDLPPAERVAIIRRRREIGRQLLERQLSGAAIVPAAVRLNHTRLKPLFEQWWPYLNRMSINMQRFGRATFGEDDMEAVNTFFDKQLASLEAYVTEQLDVAEGFRERTERGMIERGDTVFKPQVTKPSLEIQVEAYSRYSMRMLAVITRFDKVMDQFDFLVWNGVRDQGDVDEEVSRFLRKFHPVGVRGYMTHLRLMTTVHGN</sequence>
<dbReference type="RefSeq" id="WP_184123938.1">
    <property type="nucleotide sequence ID" value="NZ_JACHBW010000027.1"/>
</dbReference>
<reference evidence="1 2" key="1">
    <citation type="submission" date="2020-08" db="EMBL/GenBank/DDBJ databases">
        <title>Above-ground endophytic microbial communities from plants in different locations in the United States.</title>
        <authorList>
            <person name="Frank C."/>
        </authorList>
    </citation>
    <scope>NUCLEOTIDE SEQUENCE [LARGE SCALE GENOMIC DNA]</scope>
    <source>
        <strain evidence="1 2">WP4_2_2</strain>
    </source>
</reference>
<name>A0A7W9WW65_9BURK</name>
<dbReference type="EMBL" id="JACHBW010000027">
    <property type="protein sequence ID" value="MBB6106499.1"/>
    <property type="molecule type" value="Genomic_DNA"/>
</dbReference>